<dbReference type="OrthoDB" id="4691at2157"/>
<dbReference type="GO" id="GO:0046961">
    <property type="term" value="F:proton-transporting ATPase activity, rotational mechanism"/>
    <property type="evidence" value="ECO:0007669"/>
    <property type="project" value="InterPro"/>
</dbReference>
<keyword evidence="5" id="KW-0406">Ion transport</keyword>
<dbReference type="InterPro" id="IPR002842">
    <property type="entry name" value="ATPase_V1_Esu"/>
</dbReference>
<sequence>MSEQELTERLISGIITRLENEINEWSNNVRLRAEAELLDGVKAIIDKYSSTLENIDKELNMEREYRLYDEMMKEKREKLSILEKAYEEVVSRIKERIKSMRGTDDYKKFLRNSIQWAASIIGSQELVITASKSDRSVVKSLISELGLNATINTTSEDLLGVIVSSQDESVRIDATLDSRLRLMEHQIKTLLAHLALSE</sequence>
<dbReference type="GO" id="GO:0006754">
    <property type="term" value="P:ATP biosynthetic process"/>
    <property type="evidence" value="ECO:0007669"/>
    <property type="project" value="UniProtKB-KW"/>
</dbReference>
<keyword evidence="4" id="KW-0375">Hydrogen ion transport</keyword>
<evidence type="ECO:0000313" key="9">
    <source>
        <dbReference type="Proteomes" id="UP000007485"/>
    </source>
</evidence>
<evidence type="ECO:0000313" key="8">
    <source>
        <dbReference type="EMBL" id="ADY01474.1"/>
    </source>
</evidence>
<keyword evidence="7" id="KW-0066">ATP synthesis</keyword>
<dbReference type="Pfam" id="PF01991">
    <property type="entry name" value="vATP-synt_E"/>
    <property type="match status" value="1"/>
</dbReference>
<dbReference type="RefSeq" id="WP_013604636.1">
    <property type="nucleotide sequence ID" value="NC_015151.1"/>
</dbReference>
<evidence type="ECO:0000256" key="3">
    <source>
        <dbReference type="ARBA" id="ARBA00022475"/>
    </source>
</evidence>
<organism evidence="8 9">
    <name type="scientific">Vulcanisaeta moutnovskia (strain 768-28)</name>
    <dbReference type="NCBI Taxonomy" id="985053"/>
    <lineage>
        <taxon>Archaea</taxon>
        <taxon>Thermoproteota</taxon>
        <taxon>Thermoprotei</taxon>
        <taxon>Thermoproteales</taxon>
        <taxon>Thermoproteaceae</taxon>
        <taxon>Vulcanisaeta</taxon>
    </lineage>
</organism>
<dbReference type="SUPFAM" id="SSF160527">
    <property type="entry name" value="V-type ATPase subunit E-like"/>
    <property type="match status" value="1"/>
</dbReference>
<protein>
    <submittedName>
        <fullName evidence="8">V-type H+-transporting ATPase subunit E</fullName>
    </submittedName>
</protein>
<keyword evidence="2" id="KW-0813">Transport</keyword>
<dbReference type="AlphaFoldDB" id="F0QYP1"/>
<evidence type="ECO:0000256" key="6">
    <source>
        <dbReference type="ARBA" id="ARBA00023136"/>
    </source>
</evidence>
<evidence type="ECO:0000256" key="7">
    <source>
        <dbReference type="ARBA" id="ARBA00023310"/>
    </source>
</evidence>
<dbReference type="InterPro" id="IPR038495">
    <property type="entry name" value="ATPase_E_C"/>
</dbReference>
<evidence type="ECO:0000256" key="5">
    <source>
        <dbReference type="ARBA" id="ARBA00023065"/>
    </source>
</evidence>
<dbReference type="GO" id="GO:0033178">
    <property type="term" value="C:proton-transporting two-sector ATPase complex, catalytic domain"/>
    <property type="evidence" value="ECO:0007669"/>
    <property type="project" value="InterPro"/>
</dbReference>
<dbReference type="Gene3D" id="3.30.2320.30">
    <property type="entry name" value="ATP synthase, E subunit, C-terminal"/>
    <property type="match status" value="1"/>
</dbReference>
<proteinExistence type="inferred from homology"/>
<dbReference type="eggNOG" id="arCOG00869">
    <property type="taxonomic scope" value="Archaea"/>
</dbReference>
<dbReference type="Proteomes" id="UP000007485">
    <property type="component" value="Chromosome"/>
</dbReference>
<reference evidence="8 9" key="1">
    <citation type="journal article" date="2011" name="J. Bacteriol.">
        <title>Complete genome sequence of 'Vulcanisaeta moutnovskia' strain 768-28, a novel member of the hyperthermophilic crenarchaeal genus vulcanisaeta.</title>
        <authorList>
            <person name="Gumerov V.M."/>
            <person name="Mardanov A.V."/>
            <person name="Beletsky A.V."/>
            <person name="Prokofeva M.I."/>
            <person name="Bonch-Osmolovskaya E.A."/>
            <person name="Ravin N.V."/>
            <person name="Skryabin K.G."/>
        </authorList>
    </citation>
    <scope>NUCLEOTIDE SEQUENCE [LARGE SCALE GENOMIC DNA]</scope>
    <source>
        <strain evidence="8 9">768-28</strain>
    </source>
</reference>
<keyword evidence="6" id="KW-0472">Membrane</keyword>
<dbReference type="KEGG" id="vmo:VMUT_1269"/>
<dbReference type="HOGENOM" id="CLU_1387644_0_0_2"/>
<dbReference type="EMBL" id="CP002529">
    <property type="protein sequence ID" value="ADY01474.1"/>
    <property type="molecule type" value="Genomic_DNA"/>
</dbReference>
<evidence type="ECO:0000256" key="1">
    <source>
        <dbReference type="ARBA" id="ARBA00005901"/>
    </source>
</evidence>
<comment type="similarity">
    <text evidence="1">Belongs to the V-ATPase E subunit family.</text>
</comment>
<keyword evidence="3" id="KW-1003">Cell membrane</keyword>
<evidence type="ECO:0000256" key="4">
    <source>
        <dbReference type="ARBA" id="ARBA00022781"/>
    </source>
</evidence>
<dbReference type="STRING" id="985053.VMUT_1269"/>
<gene>
    <name evidence="8" type="ordered locus">VMUT_1269</name>
</gene>
<dbReference type="GeneID" id="10288921"/>
<evidence type="ECO:0000256" key="2">
    <source>
        <dbReference type="ARBA" id="ARBA00022448"/>
    </source>
</evidence>
<name>F0QYP1_VULM7</name>
<accession>F0QYP1</accession>
<keyword evidence="9" id="KW-1185">Reference proteome</keyword>